<feature type="signal peptide" evidence="1">
    <location>
        <begin position="1"/>
        <end position="23"/>
    </location>
</feature>
<proteinExistence type="predicted"/>
<evidence type="ECO:0000256" key="1">
    <source>
        <dbReference type="SAM" id="SignalP"/>
    </source>
</evidence>
<feature type="domain" description="DUF4440" evidence="2">
    <location>
        <begin position="172"/>
        <end position="275"/>
    </location>
</feature>
<feature type="chain" id="PRO_5037483367" description="DUF4440 domain-containing protein" evidence="1">
    <location>
        <begin position="24"/>
        <end position="286"/>
    </location>
</feature>
<dbReference type="InterPro" id="IPR027843">
    <property type="entry name" value="DUF4440"/>
</dbReference>
<name>A0A916U6F1_9SPHI</name>
<reference evidence="3" key="1">
    <citation type="journal article" date="2014" name="Int. J. Syst. Evol. Microbiol.">
        <title>Complete genome sequence of Corynebacterium casei LMG S-19264T (=DSM 44701T), isolated from a smear-ripened cheese.</title>
        <authorList>
            <consortium name="US DOE Joint Genome Institute (JGI-PGF)"/>
            <person name="Walter F."/>
            <person name="Albersmeier A."/>
            <person name="Kalinowski J."/>
            <person name="Ruckert C."/>
        </authorList>
    </citation>
    <scope>NUCLEOTIDE SEQUENCE</scope>
    <source>
        <strain evidence="3">CGMCC 1.15343</strain>
    </source>
</reference>
<dbReference type="AlphaFoldDB" id="A0A916U6F1"/>
<dbReference type="InterPro" id="IPR032710">
    <property type="entry name" value="NTF2-like_dom_sf"/>
</dbReference>
<reference evidence="3" key="2">
    <citation type="submission" date="2020-09" db="EMBL/GenBank/DDBJ databases">
        <authorList>
            <person name="Sun Q."/>
            <person name="Zhou Y."/>
        </authorList>
    </citation>
    <scope>NUCLEOTIDE SEQUENCE</scope>
    <source>
        <strain evidence="3">CGMCC 1.15343</strain>
    </source>
</reference>
<dbReference type="SUPFAM" id="SSF54427">
    <property type="entry name" value="NTF2-like"/>
    <property type="match status" value="2"/>
</dbReference>
<keyword evidence="1" id="KW-0732">Signal</keyword>
<protein>
    <recommendedName>
        <fullName evidence="2">DUF4440 domain-containing protein</fullName>
    </recommendedName>
</protein>
<dbReference type="EMBL" id="BMIL01000004">
    <property type="protein sequence ID" value="GGC60858.1"/>
    <property type="molecule type" value="Genomic_DNA"/>
</dbReference>
<sequence>MMFKNILTTVVATTIALSGFAQKNDGTTKSLVNTEKDFAASVAKNGTKEAYAQYAASDAITFAPNPVNAGDYHAKGADSKGLSWTPAYAKVSKSGDWGFTSGAYIHEGAEKTYGDYLSIWKMVNGKWQLALDLGTTHNKPLNKVTPKFIEPASFVKPKYTNDKDIATGKGIILTTEKTLETSLKSYGIAAFSGFLSNDARLLFPGREPIIGKDNMLAFYNSMVSKISFKTTKADKALGGDLAYTYGVATIDYKADLRESFHYVNIYERQADHNWNLILQIYTPAER</sequence>
<dbReference type="Pfam" id="PF14534">
    <property type="entry name" value="DUF4440"/>
    <property type="match status" value="1"/>
</dbReference>
<evidence type="ECO:0000313" key="4">
    <source>
        <dbReference type="Proteomes" id="UP000651668"/>
    </source>
</evidence>
<keyword evidence="4" id="KW-1185">Reference proteome</keyword>
<dbReference type="RefSeq" id="WP_188626073.1">
    <property type="nucleotide sequence ID" value="NZ_BMIL01000004.1"/>
</dbReference>
<evidence type="ECO:0000313" key="3">
    <source>
        <dbReference type="EMBL" id="GGC60858.1"/>
    </source>
</evidence>
<accession>A0A916U6F1</accession>
<dbReference type="Gene3D" id="3.10.450.50">
    <property type="match status" value="2"/>
</dbReference>
<gene>
    <name evidence="3" type="ORF">GCM10011387_13090</name>
</gene>
<evidence type="ECO:0000259" key="2">
    <source>
        <dbReference type="Pfam" id="PF14534"/>
    </source>
</evidence>
<organism evidence="3 4">
    <name type="scientific">Pedobacter quisquiliarum</name>
    <dbReference type="NCBI Taxonomy" id="1834438"/>
    <lineage>
        <taxon>Bacteria</taxon>
        <taxon>Pseudomonadati</taxon>
        <taxon>Bacteroidota</taxon>
        <taxon>Sphingobacteriia</taxon>
        <taxon>Sphingobacteriales</taxon>
        <taxon>Sphingobacteriaceae</taxon>
        <taxon>Pedobacter</taxon>
    </lineage>
</organism>
<comment type="caution">
    <text evidence="3">The sequence shown here is derived from an EMBL/GenBank/DDBJ whole genome shotgun (WGS) entry which is preliminary data.</text>
</comment>
<dbReference type="Proteomes" id="UP000651668">
    <property type="component" value="Unassembled WGS sequence"/>
</dbReference>